<sequence length="81" mass="9275">VSSEELNSIGEISIALMDGSGYIAETTVCHELHCNTGRHLYIDHYYPNMTEDQRLREEPHIDHCLEYMCEVTMCRGDTPLS</sequence>
<name>A0A9P4MVD2_9PLEO</name>
<dbReference type="OrthoDB" id="3687641at2759"/>
<dbReference type="AlphaFoldDB" id="A0A9P4MVD2"/>
<feature type="non-terminal residue" evidence="2">
    <location>
        <position position="1"/>
    </location>
</feature>
<dbReference type="GO" id="GO:0043386">
    <property type="term" value="P:mycotoxin biosynthetic process"/>
    <property type="evidence" value="ECO:0007669"/>
    <property type="project" value="InterPro"/>
</dbReference>
<reference evidence="3" key="1">
    <citation type="journal article" date="2020" name="Stud. Mycol.">
        <title>101 Dothideomycetes genomes: A test case for predicting lifestyles and emergence of pathogens.</title>
        <authorList>
            <person name="Haridas S."/>
            <person name="Albert R."/>
            <person name="Binder M."/>
            <person name="Bloem J."/>
            <person name="LaButti K."/>
            <person name="Salamov A."/>
            <person name="Andreopoulos B."/>
            <person name="Baker S."/>
            <person name="Barry K."/>
            <person name="Bills G."/>
            <person name="Bluhm B."/>
            <person name="Cannon C."/>
            <person name="Castanera R."/>
            <person name="Culley D."/>
            <person name="Daum C."/>
            <person name="Ezra D."/>
            <person name="Gonzalez J."/>
            <person name="Henrissat B."/>
            <person name="Kuo A."/>
            <person name="Liang C."/>
            <person name="Lipzen A."/>
            <person name="Lutzoni F."/>
            <person name="Magnuson J."/>
            <person name="Mondo S."/>
            <person name="Nolan M."/>
            <person name="Ohm R."/>
            <person name="Pangilinan J."/>
            <person name="Park H.-J."/>
            <person name="Ramirez L."/>
            <person name="Alfaro M."/>
            <person name="Sun H."/>
            <person name="Tritt A."/>
            <person name="Yoshinaga Y."/>
            <person name="Zwiers L.-H."/>
            <person name="Turgeon B."/>
            <person name="Goodwin S."/>
            <person name="Spatafora J."/>
            <person name="Crous P."/>
            <person name="Grigoriev I."/>
        </authorList>
    </citation>
    <scope>NUCLEOTIDE SEQUENCE [LARGE SCALE GENOMIC DNA]</scope>
    <source>
        <strain evidence="3">CBS 304.66</strain>
    </source>
</reference>
<evidence type="ECO:0000256" key="1">
    <source>
        <dbReference type="ARBA" id="ARBA00035112"/>
    </source>
</evidence>
<evidence type="ECO:0000313" key="3">
    <source>
        <dbReference type="Proteomes" id="UP000800093"/>
    </source>
</evidence>
<dbReference type="InterPro" id="IPR021765">
    <property type="entry name" value="UstYa-like"/>
</dbReference>
<feature type="non-terminal residue" evidence="2">
    <location>
        <position position="81"/>
    </location>
</feature>
<protein>
    <submittedName>
        <fullName evidence="2">Uncharacterized protein</fullName>
    </submittedName>
</protein>
<gene>
    <name evidence="2" type="ORF">CC78DRAFT_419808</name>
</gene>
<comment type="similarity">
    <text evidence="1">Belongs to the ustYa family.</text>
</comment>
<accession>A0A9P4MVD2</accession>
<dbReference type="Proteomes" id="UP000800093">
    <property type="component" value="Unassembled WGS sequence"/>
</dbReference>
<dbReference type="EMBL" id="ML986733">
    <property type="protein sequence ID" value="KAF2258870.1"/>
    <property type="molecule type" value="Genomic_DNA"/>
</dbReference>
<evidence type="ECO:0000313" key="2">
    <source>
        <dbReference type="EMBL" id="KAF2258870.1"/>
    </source>
</evidence>
<dbReference type="Pfam" id="PF11807">
    <property type="entry name" value="UstYa"/>
    <property type="match status" value="1"/>
</dbReference>
<organism evidence="2 3">
    <name type="scientific">Lojkania enalia</name>
    <dbReference type="NCBI Taxonomy" id="147567"/>
    <lineage>
        <taxon>Eukaryota</taxon>
        <taxon>Fungi</taxon>
        <taxon>Dikarya</taxon>
        <taxon>Ascomycota</taxon>
        <taxon>Pezizomycotina</taxon>
        <taxon>Dothideomycetes</taxon>
        <taxon>Pleosporomycetidae</taxon>
        <taxon>Pleosporales</taxon>
        <taxon>Pleosporales incertae sedis</taxon>
        <taxon>Lojkania</taxon>
    </lineage>
</organism>
<proteinExistence type="inferred from homology"/>
<keyword evidence="3" id="KW-1185">Reference proteome</keyword>
<comment type="caution">
    <text evidence="2">The sequence shown here is derived from an EMBL/GenBank/DDBJ whole genome shotgun (WGS) entry which is preliminary data.</text>
</comment>